<dbReference type="Proteomes" id="UP001295684">
    <property type="component" value="Unassembled WGS sequence"/>
</dbReference>
<feature type="signal peptide" evidence="2">
    <location>
        <begin position="1"/>
        <end position="19"/>
    </location>
</feature>
<sequence length="260" mass="27787">MTYMKPLVLLLILMLAAKAAIEITGDSQQCGACIGDGKKVCTPNKNGDDIYCCDMDESSTECGSGTMGFCSNDLKKAGKHAEYLLCPNDENECGSGFYYVFGGPRTNIQTTSVPANQACVIGTMSRAQGDEKFYKLVESEMKDVEVSMFYGAVDQYTRAGDLKSTYKTSHTFTDLPGQFIKVEPMQMLTFVAVPKKKDTVGGFKVGIFLVEEDKSGSGGLGGGAIFGIIVAVLVGVGAIGGGIFYFIRRKRASDSYTAVG</sequence>
<keyword evidence="1" id="KW-0472">Membrane</keyword>
<keyword evidence="1" id="KW-1133">Transmembrane helix</keyword>
<evidence type="ECO:0000313" key="4">
    <source>
        <dbReference type="Proteomes" id="UP001295684"/>
    </source>
</evidence>
<keyword evidence="2" id="KW-0732">Signal</keyword>
<comment type="caution">
    <text evidence="3">The sequence shown here is derived from an EMBL/GenBank/DDBJ whole genome shotgun (WGS) entry which is preliminary data.</text>
</comment>
<feature type="transmembrane region" description="Helical" evidence="1">
    <location>
        <begin position="224"/>
        <end position="247"/>
    </location>
</feature>
<gene>
    <name evidence="3" type="ORF">ECRASSUSDP1_LOCUS17565</name>
</gene>
<name>A0AAD1XNL3_EUPCR</name>
<reference evidence="3" key="1">
    <citation type="submission" date="2023-07" db="EMBL/GenBank/DDBJ databases">
        <authorList>
            <consortium name="AG Swart"/>
            <person name="Singh M."/>
            <person name="Singh A."/>
            <person name="Seah K."/>
            <person name="Emmerich C."/>
        </authorList>
    </citation>
    <scope>NUCLEOTIDE SEQUENCE</scope>
    <source>
        <strain evidence="3">DP1</strain>
    </source>
</reference>
<organism evidence="3 4">
    <name type="scientific">Euplotes crassus</name>
    <dbReference type="NCBI Taxonomy" id="5936"/>
    <lineage>
        <taxon>Eukaryota</taxon>
        <taxon>Sar</taxon>
        <taxon>Alveolata</taxon>
        <taxon>Ciliophora</taxon>
        <taxon>Intramacronucleata</taxon>
        <taxon>Spirotrichea</taxon>
        <taxon>Hypotrichia</taxon>
        <taxon>Euplotida</taxon>
        <taxon>Euplotidae</taxon>
        <taxon>Moneuplotes</taxon>
    </lineage>
</organism>
<accession>A0AAD1XNL3</accession>
<proteinExistence type="predicted"/>
<dbReference type="EMBL" id="CAMPGE010017738">
    <property type="protein sequence ID" value="CAI2376196.1"/>
    <property type="molecule type" value="Genomic_DNA"/>
</dbReference>
<feature type="chain" id="PRO_5042229549" evidence="2">
    <location>
        <begin position="20"/>
        <end position="260"/>
    </location>
</feature>
<keyword evidence="4" id="KW-1185">Reference proteome</keyword>
<evidence type="ECO:0000256" key="2">
    <source>
        <dbReference type="SAM" id="SignalP"/>
    </source>
</evidence>
<protein>
    <submittedName>
        <fullName evidence="3">Uncharacterized protein</fullName>
    </submittedName>
</protein>
<evidence type="ECO:0000313" key="3">
    <source>
        <dbReference type="EMBL" id="CAI2376196.1"/>
    </source>
</evidence>
<keyword evidence="1" id="KW-0812">Transmembrane</keyword>
<evidence type="ECO:0000256" key="1">
    <source>
        <dbReference type="SAM" id="Phobius"/>
    </source>
</evidence>
<dbReference type="AlphaFoldDB" id="A0AAD1XNL3"/>